<evidence type="ECO:0000313" key="3">
    <source>
        <dbReference type="Proteomes" id="UP000029999"/>
    </source>
</evidence>
<dbReference type="PANTHER" id="PTHR34219">
    <property type="entry name" value="IRON-REGULATED INNER MEMBRANE PROTEIN-RELATED"/>
    <property type="match status" value="1"/>
</dbReference>
<dbReference type="STRING" id="392484.LP43_2095"/>
<reference evidence="2 3" key="1">
    <citation type="submission" date="2014-09" db="EMBL/GenBank/DDBJ databases">
        <authorList>
            <person name="Grob C."/>
            <person name="Taubert M."/>
            <person name="Howat A.M."/>
            <person name="Burns O.J."/>
            <person name="Dixon J.L."/>
            <person name="Chen Y."/>
            <person name="Murrell J.C."/>
        </authorList>
    </citation>
    <scope>NUCLEOTIDE SEQUENCE [LARGE SCALE GENOMIC DNA]</scope>
    <source>
        <strain evidence="2">L4</strain>
    </source>
</reference>
<dbReference type="AlphaFoldDB" id="A0A0A0BF07"/>
<feature type="transmembrane region" description="Helical" evidence="1">
    <location>
        <begin position="142"/>
        <end position="166"/>
    </location>
</feature>
<evidence type="ECO:0000256" key="1">
    <source>
        <dbReference type="SAM" id="Phobius"/>
    </source>
</evidence>
<feature type="transmembrane region" description="Helical" evidence="1">
    <location>
        <begin position="193"/>
        <end position="217"/>
    </location>
</feature>
<dbReference type="RefSeq" id="WP_281085215.1">
    <property type="nucleotide sequence ID" value="NZ_JRQD01000005.1"/>
</dbReference>
<sequence length="368" mass="42013">MRKFWIEFHKISGLIILIPLLLQSISGSIIVFDHAIDEWLNSDILLTNDEAGSSPAPISEVMSAAKTALPDTSYVSSLRKPRHENTVFMAYVEMQNQSPYYGKRMEVLINPYTAEVTAVREWGHYFTSFVYLLHFTLLLDEYGALFLGFLAMLILVNVIIGVYLGWPKSKAAWDWLLARKHRKTPVIGKLRRWHILTGLISLPVFVILILTGISMIFHDQTEAIFDRPQPPKLVVDNDPAQTIAIDSWLPSVKTHWPDAEWMRIGQPTTASPAATITIRKANDPRKTGGSSMLWLHPQTNQVLAEQNYDKLNVRQKTVFWLFPLHSGEALHMPGRLLVFICGLLTTILTIAGGWLWYKRKFRPKRRIT</sequence>
<evidence type="ECO:0000313" key="2">
    <source>
        <dbReference type="EMBL" id="KGM06222.1"/>
    </source>
</evidence>
<protein>
    <recommendedName>
        <fullName evidence="4">Iron-regulated membrane protein</fullName>
    </recommendedName>
</protein>
<dbReference type="Pfam" id="PF03929">
    <property type="entry name" value="PepSY_TM"/>
    <property type="match status" value="1"/>
</dbReference>
<keyword evidence="1" id="KW-1133">Transmembrane helix</keyword>
<name>A0A0A0BF07_9GAMM</name>
<dbReference type="EMBL" id="JRQD01000005">
    <property type="protein sequence ID" value="KGM06222.1"/>
    <property type="molecule type" value="Genomic_DNA"/>
</dbReference>
<dbReference type="Proteomes" id="UP000029999">
    <property type="component" value="Unassembled WGS sequence"/>
</dbReference>
<accession>A0A0A0BF07</accession>
<gene>
    <name evidence="2" type="ORF">LP43_2095</name>
</gene>
<keyword evidence="1" id="KW-0812">Transmembrane</keyword>
<dbReference type="PANTHER" id="PTHR34219:SF3">
    <property type="entry name" value="BLL7967 PROTEIN"/>
    <property type="match status" value="1"/>
</dbReference>
<feature type="transmembrane region" description="Helical" evidence="1">
    <location>
        <begin position="336"/>
        <end position="357"/>
    </location>
</feature>
<organism evidence="2 3">
    <name type="scientific">Methylophaga thiooxydans</name>
    <dbReference type="NCBI Taxonomy" id="392484"/>
    <lineage>
        <taxon>Bacteria</taxon>
        <taxon>Pseudomonadati</taxon>
        <taxon>Pseudomonadota</taxon>
        <taxon>Gammaproteobacteria</taxon>
        <taxon>Thiotrichales</taxon>
        <taxon>Piscirickettsiaceae</taxon>
        <taxon>Methylophaga</taxon>
    </lineage>
</organism>
<evidence type="ECO:0008006" key="4">
    <source>
        <dbReference type="Google" id="ProtNLM"/>
    </source>
</evidence>
<comment type="caution">
    <text evidence="2">The sequence shown here is derived from an EMBL/GenBank/DDBJ whole genome shotgun (WGS) entry which is preliminary data.</text>
</comment>
<proteinExistence type="predicted"/>
<dbReference type="InterPro" id="IPR005625">
    <property type="entry name" value="PepSY-ass_TM"/>
</dbReference>
<keyword evidence="1" id="KW-0472">Membrane</keyword>